<keyword evidence="3" id="KW-1185">Reference proteome</keyword>
<evidence type="ECO:0000313" key="3">
    <source>
        <dbReference type="Proteomes" id="UP001173801"/>
    </source>
</evidence>
<dbReference type="Gene3D" id="3.40.50.10400">
    <property type="entry name" value="Hypothetical protein PA1492"/>
    <property type="match status" value="1"/>
</dbReference>
<dbReference type="Proteomes" id="UP001173801">
    <property type="component" value="Unassembled WGS sequence"/>
</dbReference>
<dbReference type="RefSeq" id="WP_284936786.1">
    <property type="nucleotide sequence ID" value="NZ_JANURM010000002.1"/>
</dbReference>
<proteinExistence type="predicted"/>
<reference evidence="2" key="1">
    <citation type="submission" date="2022-08" db="EMBL/GenBank/DDBJ databases">
        <authorList>
            <person name="Wang H."/>
        </authorList>
    </citation>
    <scope>NUCLEOTIDE SEQUENCE</scope>
    <source>
        <strain evidence="2">PS10</strain>
    </source>
</reference>
<reference evidence="2" key="2">
    <citation type="journal article" date="2023" name="Microorganisms">
        <title>Isolation and Genomic Characteristics of Cat-Borne Campylobacter felis sp. nov. and Sheep-Borne Campylobacter ovis sp. nov.</title>
        <authorList>
            <person name="Wang H."/>
            <person name="Li Y."/>
            <person name="Gu Y."/>
            <person name="Zhou G."/>
            <person name="Chen X."/>
            <person name="Zhang X."/>
            <person name="Shao Z."/>
            <person name="Zhang J."/>
            <person name="Zhang M."/>
        </authorList>
    </citation>
    <scope>NUCLEOTIDE SEQUENCE</scope>
    <source>
        <strain evidence="2">PS10</strain>
    </source>
</reference>
<gene>
    <name evidence="2" type="ORF">NYG85_01965</name>
</gene>
<sequence length="121" mass="13821">MSKTTMRLVYVATPYAGLRGVSESNRPFLAKRIAKDTCKRVKEAGYTPISPILAFSEIFDEQKDRERVLEAGLELLSHCSYAYFYDLHPDSHLSEGMKKEREYARELGITELDLDGGLWID</sequence>
<feature type="domain" description="DUF7768" evidence="1">
    <location>
        <begin position="8"/>
        <end position="109"/>
    </location>
</feature>
<accession>A0ABT7HNE9</accession>
<evidence type="ECO:0000313" key="2">
    <source>
        <dbReference type="EMBL" id="MDL0088143.1"/>
    </source>
</evidence>
<dbReference type="InterPro" id="IPR056670">
    <property type="entry name" value="DUF7768"/>
</dbReference>
<keyword evidence="2" id="KW-0413">Isomerase</keyword>
<organism evidence="2 3">
    <name type="scientific">Campylobacter gastrosuis</name>
    <dbReference type="NCBI Taxonomy" id="2974576"/>
    <lineage>
        <taxon>Bacteria</taxon>
        <taxon>Pseudomonadati</taxon>
        <taxon>Campylobacterota</taxon>
        <taxon>Epsilonproteobacteria</taxon>
        <taxon>Campylobacterales</taxon>
        <taxon>Campylobacteraceae</taxon>
        <taxon>Campylobacter</taxon>
    </lineage>
</organism>
<dbReference type="EMBL" id="JANURM010000002">
    <property type="protein sequence ID" value="MDL0088143.1"/>
    <property type="molecule type" value="Genomic_DNA"/>
</dbReference>
<dbReference type="Pfam" id="PF24963">
    <property type="entry name" value="DUF7768"/>
    <property type="match status" value="1"/>
</dbReference>
<comment type="caution">
    <text evidence="2">The sequence shown here is derived from an EMBL/GenBank/DDBJ whole genome shotgun (WGS) entry which is preliminary data.</text>
</comment>
<dbReference type="GO" id="GO:0016853">
    <property type="term" value="F:isomerase activity"/>
    <property type="evidence" value="ECO:0007669"/>
    <property type="project" value="UniProtKB-KW"/>
</dbReference>
<name>A0ABT7HNE9_9BACT</name>
<evidence type="ECO:0000259" key="1">
    <source>
        <dbReference type="Pfam" id="PF24963"/>
    </source>
</evidence>
<protein>
    <submittedName>
        <fullName evidence="2">Sugar phosphate isomerase/epimerase</fullName>
    </submittedName>
</protein>